<accession>A0A3L7DWY3</accession>
<name>A0A3L7DWY3_9GAMM</name>
<dbReference type="GO" id="GO:0004180">
    <property type="term" value="F:carboxypeptidase activity"/>
    <property type="evidence" value="ECO:0007669"/>
    <property type="project" value="UniProtKB-KW"/>
</dbReference>
<evidence type="ECO:0000313" key="2">
    <source>
        <dbReference type="EMBL" id="RLQ20471.1"/>
    </source>
</evidence>
<keyword evidence="3" id="KW-1185">Reference proteome</keyword>
<dbReference type="InterPro" id="IPR052179">
    <property type="entry name" value="DD-CPase-like"/>
</dbReference>
<dbReference type="InterPro" id="IPR009045">
    <property type="entry name" value="Zn_M74/Hedgehog-like"/>
</dbReference>
<dbReference type="Proteomes" id="UP000265509">
    <property type="component" value="Unassembled WGS sequence"/>
</dbReference>
<dbReference type="CDD" id="cd14847">
    <property type="entry name" value="DD-carboxypeptidase_like"/>
    <property type="match status" value="1"/>
</dbReference>
<feature type="domain" description="D-alanyl-D-alanine carboxypeptidase-like core" evidence="1">
    <location>
        <begin position="25"/>
        <end position="183"/>
    </location>
</feature>
<dbReference type="Gene3D" id="3.30.1380.10">
    <property type="match status" value="1"/>
</dbReference>
<organism evidence="2 3">
    <name type="scientific">Seongchinamella sediminis</name>
    <dbReference type="NCBI Taxonomy" id="2283635"/>
    <lineage>
        <taxon>Bacteria</taxon>
        <taxon>Pseudomonadati</taxon>
        <taxon>Pseudomonadota</taxon>
        <taxon>Gammaproteobacteria</taxon>
        <taxon>Cellvibrionales</taxon>
        <taxon>Halieaceae</taxon>
        <taxon>Seongchinamella</taxon>
    </lineage>
</organism>
<dbReference type="GO" id="GO:0006508">
    <property type="term" value="P:proteolysis"/>
    <property type="evidence" value="ECO:0007669"/>
    <property type="project" value="InterPro"/>
</dbReference>
<protein>
    <submittedName>
        <fullName evidence="2">D-alanyl-D-alanine carboxypeptidase family protein</fullName>
    </submittedName>
</protein>
<dbReference type="InterPro" id="IPR003709">
    <property type="entry name" value="VanY-like_core_dom"/>
</dbReference>
<dbReference type="OrthoDB" id="9792074at2"/>
<dbReference type="Pfam" id="PF02557">
    <property type="entry name" value="VanY"/>
    <property type="match status" value="1"/>
</dbReference>
<dbReference type="RefSeq" id="WP_117957115.1">
    <property type="nucleotide sequence ID" value="NZ_QRAN01000026.1"/>
</dbReference>
<dbReference type="PANTHER" id="PTHR34385">
    <property type="entry name" value="D-ALANYL-D-ALANINE CARBOXYPEPTIDASE"/>
    <property type="match status" value="1"/>
</dbReference>
<dbReference type="SUPFAM" id="SSF55166">
    <property type="entry name" value="Hedgehog/DD-peptidase"/>
    <property type="match status" value="1"/>
</dbReference>
<evidence type="ECO:0000313" key="3">
    <source>
        <dbReference type="Proteomes" id="UP000265509"/>
    </source>
</evidence>
<evidence type="ECO:0000259" key="1">
    <source>
        <dbReference type="Pfam" id="PF02557"/>
    </source>
</evidence>
<sequence>MTEVLTMAQLTGRDDSHLLTLVDGHRLHPQAALAFGRLQAAARGAGFDLAIASSYRSYERQLAIFNGKASGQRPVYDDRGRQLDVSALTAEQKLAAILRFSALPGTSRHHWGTDLDVFDAAAVPAGYRVQLDPAEVAPGGIFAGLHRWLDARMAAAESYGFYRPYAQDRGGVAVERWHLSYAPLARRCERLLQADDLRQCWCGELELGELVERELETLLARYVAVPDNWCPRP</sequence>
<keyword evidence="2" id="KW-0378">Hydrolase</keyword>
<dbReference type="PANTHER" id="PTHR34385:SF1">
    <property type="entry name" value="PEPTIDOGLYCAN L-ALANYL-D-GLUTAMATE ENDOPEPTIDASE CWLK"/>
    <property type="match status" value="1"/>
</dbReference>
<dbReference type="AlphaFoldDB" id="A0A3L7DWY3"/>
<proteinExistence type="predicted"/>
<keyword evidence="2" id="KW-0645">Protease</keyword>
<gene>
    <name evidence="2" type="ORF">DWB85_17475</name>
</gene>
<dbReference type="EMBL" id="QRAN01000026">
    <property type="protein sequence ID" value="RLQ20471.1"/>
    <property type="molecule type" value="Genomic_DNA"/>
</dbReference>
<comment type="caution">
    <text evidence="2">The sequence shown here is derived from an EMBL/GenBank/DDBJ whole genome shotgun (WGS) entry which is preliminary data.</text>
</comment>
<reference evidence="2 3" key="1">
    <citation type="submission" date="2018-07" db="EMBL/GenBank/DDBJ databases">
        <title>Halioglobus sp. genome submission.</title>
        <authorList>
            <person name="Ye M.-Q."/>
            <person name="Du Z.-J."/>
        </authorList>
    </citation>
    <scope>NUCLEOTIDE SEQUENCE [LARGE SCALE GENOMIC DNA]</scope>
    <source>
        <strain evidence="2 3">U0301</strain>
    </source>
</reference>
<keyword evidence="2" id="KW-0121">Carboxypeptidase</keyword>